<evidence type="ECO:0000256" key="1">
    <source>
        <dbReference type="SAM" id="SignalP"/>
    </source>
</evidence>
<keyword evidence="1" id="KW-0732">Signal</keyword>
<dbReference type="EMBL" id="WJXZ01000001">
    <property type="protein sequence ID" value="MRS60314.1"/>
    <property type="molecule type" value="Genomic_DNA"/>
</dbReference>
<protein>
    <recommendedName>
        <fullName evidence="4">DUF3575 domain-containing protein</fullName>
    </recommendedName>
</protein>
<sequence>MKKALLLLAFCLVINAVRAQDKIIKYAPLVSVGYEKVLNDKNSFYVGATIYPLPTVGITALGVKGEYRFYGLLNKEKKAPAGFWVAPTALLWYVRFNDFIEDDLNAGVGIVQLGGIAGYQFIIKNKFTIEPCLGIAGGFALGVGSEDAGIFGGAVTPVGGLRIGYILGSK</sequence>
<dbReference type="RefSeq" id="WP_154173120.1">
    <property type="nucleotide sequence ID" value="NZ_WJXZ01000001.1"/>
</dbReference>
<organism evidence="2 3">
    <name type="scientific">Larkinella terrae</name>
    <dbReference type="NCBI Taxonomy" id="2025311"/>
    <lineage>
        <taxon>Bacteria</taxon>
        <taxon>Pseudomonadati</taxon>
        <taxon>Bacteroidota</taxon>
        <taxon>Cytophagia</taxon>
        <taxon>Cytophagales</taxon>
        <taxon>Spirosomataceae</taxon>
        <taxon>Larkinella</taxon>
    </lineage>
</organism>
<reference evidence="2 3" key="1">
    <citation type="journal article" date="2018" name="Antonie Van Leeuwenhoek">
        <title>Larkinella terrae sp. nov., isolated from soil on Jeju Island, South Korea.</title>
        <authorList>
            <person name="Ten L.N."/>
            <person name="Jeon J."/>
            <person name="Park S.J."/>
            <person name="Park S."/>
            <person name="Lee S.Y."/>
            <person name="Kim M.K."/>
            <person name="Jung H.Y."/>
        </authorList>
    </citation>
    <scope>NUCLEOTIDE SEQUENCE [LARGE SCALE GENOMIC DNA]</scope>
    <source>
        <strain evidence="2 3">KCTC 52001</strain>
    </source>
</reference>
<name>A0A7K0EER9_9BACT</name>
<accession>A0A7K0EER9</accession>
<comment type="caution">
    <text evidence="2">The sequence shown here is derived from an EMBL/GenBank/DDBJ whole genome shotgun (WGS) entry which is preliminary data.</text>
</comment>
<keyword evidence="3" id="KW-1185">Reference proteome</keyword>
<feature type="chain" id="PRO_5029537170" description="DUF3575 domain-containing protein" evidence="1">
    <location>
        <begin position="20"/>
        <end position="170"/>
    </location>
</feature>
<feature type="signal peptide" evidence="1">
    <location>
        <begin position="1"/>
        <end position="19"/>
    </location>
</feature>
<dbReference type="OrthoDB" id="1118958at2"/>
<dbReference type="AlphaFoldDB" id="A0A7K0EER9"/>
<dbReference type="Proteomes" id="UP000441754">
    <property type="component" value="Unassembled WGS sequence"/>
</dbReference>
<evidence type="ECO:0000313" key="2">
    <source>
        <dbReference type="EMBL" id="MRS60314.1"/>
    </source>
</evidence>
<proteinExistence type="predicted"/>
<evidence type="ECO:0000313" key="3">
    <source>
        <dbReference type="Proteomes" id="UP000441754"/>
    </source>
</evidence>
<evidence type="ECO:0008006" key="4">
    <source>
        <dbReference type="Google" id="ProtNLM"/>
    </source>
</evidence>
<gene>
    <name evidence="2" type="ORF">GJJ30_03345</name>
</gene>